<gene>
    <name evidence="15" type="primary">bfrG</name>
    <name evidence="15" type="ORF">GCM10007301_30170</name>
</gene>
<protein>
    <submittedName>
        <fullName evidence="15">TonB-dependent receptor</fullName>
    </submittedName>
</protein>
<dbReference type="PANTHER" id="PTHR32552">
    <property type="entry name" value="FERRICHROME IRON RECEPTOR-RELATED"/>
    <property type="match status" value="1"/>
</dbReference>
<reference evidence="15" key="1">
    <citation type="journal article" date="2014" name="Int. J. Syst. Evol. Microbiol.">
        <title>Complete genome sequence of Corynebacterium casei LMG S-19264T (=DSM 44701T), isolated from a smear-ripened cheese.</title>
        <authorList>
            <consortium name="US DOE Joint Genome Institute (JGI-PGF)"/>
            <person name="Walter F."/>
            <person name="Albersmeier A."/>
            <person name="Kalinowski J."/>
            <person name="Ruckert C."/>
        </authorList>
    </citation>
    <scope>NUCLEOTIDE SEQUENCE</scope>
    <source>
        <strain evidence="15">CCM 7897</strain>
    </source>
</reference>
<evidence type="ECO:0000256" key="7">
    <source>
        <dbReference type="ARBA" id="ARBA00023136"/>
    </source>
</evidence>
<sequence>MSLEKSFWRRQATSVSLLTLLGSASWSSAQAQQSEGTIELATVSVQAASAAEQLVLPNIEKLKISSETGSLVGLTPFETPASVDIVTQQEMQDRGLDSLVQVYNSVPGVMSGNAPGTPGATSIRGFSGGAVSYMFDGMQAPDSQFMSRNLDSFTFDRVEVLKGPSSVISGNGALAGTINLVTKQPILGRNTGQALLSYGSFGTVRVGADYNVALGQNAALRASGVYSQSNGYVDDTDTKTAAISLGATVALSDRLTTTTSLDYFHDDLRTPYEGTPLIAASAAISPTGVVSAPNGLVLDRALRNRNYNVYDGKMGSDSVWLRNRTEYELSDNWTIRNDLGYYTSDRDWSNSEEFMYNAGTGLLDRSAVLITHDQQVLSEQISARFDGALGGMRHRFAVGLGYTNTEFSTQRYFGMTTPVSPYFPDRGFFPPTTAANFSTRENLSSTVDTYAVFAEDAVNITDKWLVVGGIRYETIKIEQSTFDLNALSSAGFDADYESVSYRLGTVYEILPGTVLFAQYNQATIPVSSLLLANIDSAKFELSTGTSIEAGVKSTFWNNRAVASASVFQIEQDNILTPSAANPALTVQGGSQRSRGVEAELAIALTDQLKLTTNVSYTKSEYTNLLDSSGMSLAGNRPTNVPEWTYFLMADYKVPTLPMTVSASLQYVSSFYTNTANTIEVAGHTVVDAWISYDVGPGTLRLRGRNLTDAFYGEWSGYNSQHIYIGAPRSVELSYTAKF</sequence>
<dbReference type="EMBL" id="BMCT01000004">
    <property type="protein sequence ID" value="GGF68470.1"/>
    <property type="molecule type" value="Genomic_DNA"/>
</dbReference>
<dbReference type="NCBIfam" id="TIGR01783">
    <property type="entry name" value="TonB-siderophor"/>
    <property type="match status" value="1"/>
</dbReference>
<dbReference type="PANTHER" id="PTHR32552:SF84">
    <property type="entry name" value="TONB-DEPENDENT RECEPTOR-RELATED"/>
    <property type="match status" value="1"/>
</dbReference>
<evidence type="ECO:0000256" key="9">
    <source>
        <dbReference type="ARBA" id="ARBA00023237"/>
    </source>
</evidence>
<keyword evidence="9 10" id="KW-0998">Cell outer membrane</keyword>
<keyword evidence="8 15" id="KW-0675">Receptor</keyword>
<dbReference type="Proteomes" id="UP000606044">
    <property type="component" value="Unassembled WGS sequence"/>
</dbReference>
<dbReference type="InterPro" id="IPR000531">
    <property type="entry name" value="Beta-barrel_TonB"/>
</dbReference>
<keyword evidence="7 10" id="KW-0472">Membrane</keyword>
<evidence type="ECO:0000256" key="1">
    <source>
        <dbReference type="ARBA" id="ARBA00004571"/>
    </source>
</evidence>
<dbReference type="Pfam" id="PF00593">
    <property type="entry name" value="TonB_dep_Rec_b-barrel"/>
    <property type="match status" value="1"/>
</dbReference>
<proteinExistence type="inferred from homology"/>
<dbReference type="InterPro" id="IPR036942">
    <property type="entry name" value="Beta-barrel_TonB_sf"/>
</dbReference>
<evidence type="ECO:0000256" key="3">
    <source>
        <dbReference type="ARBA" id="ARBA00022448"/>
    </source>
</evidence>
<dbReference type="Gene3D" id="2.40.170.20">
    <property type="entry name" value="TonB-dependent receptor, beta-barrel domain"/>
    <property type="match status" value="1"/>
</dbReference>
<keyword evidence="4 10" id="KW-1134">Transmembrane beta strand</keyword>
<dbReference type="InterPro" id="IPR039426">
    <property type="entry name" value="TonB-dep_rcpt-like"/>
</dbReference>
<keyword evidence="16" id="KW-1185">Reference proteome</keyword>
<evidence type="ECO:0000256" key="8">
    <source>
        <dbReference type="ARBA" id="ARBA00023170"/>
    </source>
</evidence>
<keyword evidence="5 10" id="KW-0812">Transmembrane</keyword>
<feature type="chain" id="PRO_5037272146" evidence="12">
    <location>
        <begin position="32"/>
        <end position="738"/>
    </location>
</feature>
<dbReference type="InterPro" id="IPR010105">
    <property type="entry name" value="TonB_sidphr_rcpt"/>
</dbReference>
<feature type="domain" description="TonB-dependent receptor plug" evidence="14">
    <location>
        <begin position="77"/>
        <end position="177"/>
    </location>
</feature>
<evidence type="ECO:0000256" key="12">
    <source>
        <dbReference type="SAM" id="SignalP"/>
    </source>
</evidence>
<evidence type="ECO:0000256" key="6">
    <source>
        <dbReference type="ARBA" id="ARBA00023077"/>
    </source>
</evidence>
<dbReference type="AlphaFoldDB" id="A0A917FDC5"/>
<evidence type="ECO:0000256" key="11">
    <source>
        <dbReference type="RuleBase" id="RU003357"/>
    </source>
</evidence>
<evidence type="ECO:0000256" key="5">
    <source>
        <dbReference type="ARBA" id="ARBA00022692"/>
    </source>
</evidence>
<dbReference type="GO" id="GO:0015344">
    <property type="term" value="F:siderophore uptake transmembrane transporter activity"/>
    <property type="evidence" value="ECO:0007669"/>
    <property type="project" value="TreeGrafter"/>
</dbReference>
<comment type="caution">
    <text evidence="15">The sequence shown here is derived from an EMBL/GenBank/DDBJ whole genome shotgun (WGS) entry which is preliminary data.</text>
</comment>
<feature type="signal peptide" evidence="12">
    <location>
        <begin position="1"/>
        <end position="31"/>
    </location>
</feature>
<comment type="similarity">
    <text evidence="2 10 11">Belongs to the TonB-dependent receptor family.</text>
</comment>
<evidence type="ECO:0000313" key="15">
    <source>
        <dbReference type="EMBL" id="GGF68470.1"/>
    </source>
</evidence>
<evidence type="ECO:0000313" key="16">
    <source>
        <dbReference type="Proteomes" id="UP000606044"/>
    </source>
</evidence>
<accession>A0A917FDC5</accession>
<dbReference type="InterPro" id="IPR037066">
    <property type="entry name" value="Plug_dom_sf"/>
</dbReference>
<name>A0A917FDC5_9HYPH</name>
<dbReference type="Pfam" id="PF07715">
    <property type="entry name" value="Plug"/>
    <property type="match status" value="1"/>
</dbReference>
<dbReference type="GO" id="GO:0009279">
    <property type="term" value="C:cell outer membrane"/>
    <property type="evidence" value="ECO:0007669"/>
    <property type="project" value="UniProtKB-SubCell"/>
</dbReference>
<dbReference type="GO" id="GO:0038023">
    <property type="term" value="F:signaling receptor activity"/>
    <property type="evidence" value="ECO:0007669"/>
    <property type="project" value="InterPro"/>
</dbReference>
<dbReference type="PROSITE" id="PS52016">
    <property type="entry name" value="TONB_DEPENDENT_REC_3"/>
    <property type="match status" value="1"/>
</dbReference>
<dbReference type="GO" id="GO:0015891">
    <property type="term" value="P:siderophore transport"/>
    <property type="evidence" value="ECO:0007669"/>
    <property type="project" value="InterPro"/>
</dbReference>
<reference evidence="15" key="2">
    <citation type="submission" date="2020-09" db="EMBL/GenBank/DDBJ databases">
        <authorList>
            <person name="Sun Q."/>
            <person name="Sedlacek I."/>
        </authorList>
    </citation>
    <scope>NUCLEOTIDE SEQUENCE</scope>
    <source>
        <strain evidence="15">CCM 7897</strain>
    </source>
</reference>
<comment type="subcellular location">
    <subcellularLocation>
        <location evidence="1 10">Cell outer membrane</location>
        <topology evidence="1 10">Multi-pass membrane protein</topology>
    </subcellularLocation>
</comment>
<evidence type="ECO:0000256" key="4">
    <source>
        <dbReference type="ARBA" id="ARBA00022452"/>
    </source>
</evidence>
<dbReference type="InterPro" id="IPR012910">
    <property type="entry name" value="Plug_dom"/>
</dbReference>
<organism evidence="15 16">
    <name type="scientific">Azorhizobium oxalatiphilum</name>
    <dbReference type="NCBI Taxonomy" id="980631"/>
    <lineage>
        <taxon>Bacteria</taxon>
        <taxon>Pseudomonadati</taxon>
        <taxon>Pseudomonadota</taxon>
        <taxon>Alphaproteobacteria</taxon>
        <taxon>Hyphomicrobiales</taxon>
        <taxon>Xanthobacteraceae</taxon>
        <taxon>Azorhizobium</taxon>
    </lineage>
</organism>
<feature type="domain" description="TonB-dependent receptor-like beta-barrel" evidence="13">
    <location>
        <begin position="303"/>
        <end position="706"/>
    </location>
</feature>
<keyword evidence="6 11" id="KW-0798">TonB box</keyword>
<evidence type="ECO:0000256" key="10">
    <source>
        <dbReference type="PROSITE-ProRule" id="PRU01360"/>
    </source>
</evidence>
<evidence type="ECO:0000256" key="2">
    <source>
        <dbReference type="ARBA" id="ARBA00009810"/>
    </source>
</evidence>
<dbReference type="SUPFAM" id="SSF56935">
    <property type="entry name" value="Porins"/>
    <property type="match status" value="1"/>
</dbReference>
<keyword evidence="3 10" id="KW-0813">Transport</keyword>
<keyword evidence="12" id="KW-0732">Signal</keyword>
<dbReference type="Gene3D" id="2.170.130.10">
    <property type="entry name" value="TonB-dependent receptor, plug domain"/>
    <property type="match status" value="1"/>
</dbReference>
<dbReference type="CDD" id="cd01347">
    <property type="entry name" value="ligand_gated_channel"/>
    <property type="match status" value="1"/>
</dbReference>
<evidence type="ECO:0000259" key="13">
    <source>
        <dbReference type="Pfam" id="PF00593"/>
    </source>
</evidence>
<evidence type="ECO:0000259" key="14">
    <source>
        <dbReference type="Pfam" id="PF07715"/>
    </source>
</evidence>